<proteinExistence type="predicted"/>
<dbReference type="InterPro" id="IPR024516">
    <property type="entry name" value="Mce_C"/>
</dbReference>
<name>A0A2U1FDJ5_9PSEU</name>
<dbReference type="OrthoDB" id="4516955at2"/>
<dbReference type="InterPro" id="IPR052336">
    <property type="entry name" value="MlaD_Phospholipid_Transporter"/>
</dbReference>
<evidence type="ECO:0000313" key="4">
    <source>
        <dbReference type="EMBL" id="PVZ10229.1"/>
    </source>
</evidence>
<dbReference type="RefSeq" id="WP_116708453.1">
    <property type="nucleotide sequence ID" value="NZ_QEKW01000005.1"/>
</dbReference>
<evidence type="ECO:0000313" key="5">
    <source>
        <dbReference type="Proteomes" id="UP000245639"/>
    </source>
</evidence>
<feature type="domain" description="Mammalian cell entry C-terminal" evidence="3">
    <location>
        <begin position="120"/>
        <end position="289"/>
    </location>
</feature>
<dbReference type="PANTHER" id="PTHR33371:SF4">
    <property type="entry name" value="INTERMEMBRANE PHOSPHOLIPID TRANSPORT SYSTEM BINDING PROTEIN MLAD"/>
    <property type="match status" value="1"/>
</dbReference>
<evidence type="ECO:0000259" key="2">
    <source>
        <dbReference type="Pfam" id="PF02470"/>
    </source>
</evidence>
<reference evidence="4 5" key="1">
    <citation type="submission" date="2018-04" db="EMBL/GenBank/DDBJ databases">
        <title>Genomic Encyclopedia of Type Strains, Phase IV (KMG-IV): sequencing the most valuable type-strain genomes for metagenomic binning, comparative biology and taxonomic classification.</title>
        <authorList>
            <person name="Goeker M."/>
        </authorList>
    </citation>
    <scope>NUCLEOTIDE SEQUENCE [LARGE SCALE GENOMIC DNA]</scope>
    <source>
        <strain evidence="4 5">DSM 45771</strain>
    </source>
</reference>
<dbReference type="Proteomes" id="UP000245639">
    <property type="component" value="Unassembled WGS sequence"/>
</dbReference>
<dbReference type="InterPro" id="IPR003399">
    <property type="entry name" value="Mce/MlaD"/>
</dbReference>
<accession>A0A2U1FDJ5</accession>
<feature type="compositionally biased region" description="Polar residues" evidence="1">
    <location>
        <begin position="426"/>
        <end position="435"/>
    </location>
</feature>
<organism evidence="4 5">
    <name type="scientific">Actinomycetospora cinnamomea</name>
    <dbReference type="NCBI Taxonomy" id="663609"/>
    <lineage>
        <taxon>Bacteria</taxon>
        <taxon>Bacillati</taxon>
        <taxon>Actinomycetota</taxon>
        <taxon>Actinomycetes</taxon>
        <taxon>Pseudonocardiales</taxon>
        <taxon>Pseudonocardiaceae</taxon>
        <taxon>Actinomycetospora</taxon>
    </lineage>
</organism>
<gene>
    <name evidence="4" type="ORF">C8D89_105309</name>
</gene>
<dbReference type="PANTHER" id="PTHR33371">
    <property type="entry name" value="INTERMEMBRANE PHOSPHOLIPID TRANSPORT SYSTEM BINDING PROTEIN MLAD-RELATED"/>
    <property type="match status" value="1"/>
</dbReference>
<sequence>MADRMVTFFESASRTLAAALVLALLATAGLWYVLQQGSQRTVTAYFTSTIGLYVANEVTIQGIPVGKVDEIVPQGDVVRVVLKVDKKAPVRADAQAVIVAPTLVSDRYVQLGPTYEGGPQLADGAVIPVERTGVPVELDRVYQSLDTIARALGPNGANSTGALNRLLQSSAGALGGNGELLKSTITELGGAVGTLADNRDNLFATVDNLGQFTNMLARNDGAVRDLNNQLADIAAFLASERGDLSRVLADLPPALDDVARFVRDNRDILRTDVGRLANISDILARQRVALTEIADVAPLALNNLTNSYNANSGTLDVRPVLAPELIGDGLDPRALLCNLLANQPGLPTFLQQTPPSELVTQVARASVVCGAILGGTGPESPLGLSLAPIQALLGLLGDQPNLDLAEIAPGLPPGVGTGGGSADPTVGTSDQTATPTEPGAGILGLDSLGGGE</sequence>
<feature type="region of interest" description="Disordered" evidence="1">
    <location>
        <begin position="409"/>
        <end position="452"/>
    </location>
</feature>
<dbReference type="NCBIfam" id="TIGR00996">
    <property type="entry name" value="Mtu_fam_mce"/>
    <property type="match status" value="1"/>
</dbReference>
<dbReference type="Pfam" id="PF11887">
    <property type="entry name" value="Mce4_CUP1"/>
    <property type="match status" value="1"/>
</dbReference>
<feature type="domain" description="Mce/MlaD" evidence="2">
    <location>
        <begin position="40"/>
        <end position="113"/>
    </location>
</feature>
<protein>
    <submittedName>
        <fullName evidence="4">Virulence factor Mce-like protein</fullName>
    </submittedName>
</protein>
<dbReference type="AlphaFoldDB" id="A0A2U1FDJ5"/>
<keyword evidence="5" id="KW-1185">Reference proteome</keyword>
<dbReference type="GO" id="GO:0005576">
    <property type="term" value="C:extracellular region"/>
    <property type="evidence" value="ECO:0007669"/>
    <property type="project" value="TreeGrafter"/>
</dbReference>
<evidence type="ECO:0000256" key="1">
    <source>
        <dbReference type="SAM" id="MobiDB-lite"/>
    </source>
</evidence>
<dbReference type="Pfam" id="PF02470">
    <property type="entry name" value="MlaD"/>
    <property type="match status" value="1"/>
</dbReference>
<comment type="caution">
    <text evidence="4">The sequence shown here is derived from an EMBL/GenBank/DDBJ whole genome shotgun (WGS) entry which is preliminary data.</text>
</comment>
<dbReference type="InterPro" id="IPR005693">
    <property type="entry name" value="Mce"/>
</dbReference>
<dbReference type="EMBL" id="QEKW01000005">
    <property type="protein sequence ID" value="PVZ10229.1"/>
    <property type="molecule type" value="Genomic_DNA"/>
</dbReference>
<evidence type="ECO:0000259" key="3">
    <source>
        <dbReference type="Pfam" id="PF11887"/>
    </source>
</evidence>